<feature type="signal peptide" evidence="2">
    <location>
        <begin position="1"/>
        <end position="22"/>
    </location>
</feature>
<evidence type="ECO:0000313" key="4">
    <source>
        <dbReference type="Proteomes" id="UP001595530"/>
    </source>
</evidence>
<dbReference type="CDD" id="cd13602">
    <property type="entry name" value="PBP2_TRAP_BpDctp6_7"/>
    <property type="match status" value="1"/>
</dbReference>
<dbReference type="Gene3D" id="3.40.190.170">
    <property type="entry name" value="Bacterial extracellular solute-binding protein, family 7"/>
    <property type="match status" value="1"/>
</dbReference>
<keyword evidence="4" id="KW-1185">Reference proteome</keyword>
<dbReference type="PANTHER" id="PTHR33376">
    <property type="match status" value="1"/>
</dbReference>
<evidence type="ECO:0000256" key="2">
    <source>
        <dbReference type="SAM" id="SignalP"/>
    </source>
</evidence>
<organism evidence="3 4">
    <name type="scientific">Undibacterium arcticum</name>
    <dbReference type="NCBI Taxonomy" id="1762892"/>
    <lineage>
        <taxon>Bacteria</taxon>
        <taxon>Pseudomonadati</taxon>
        <taxon>Pseudomonadota</taxon>
        <taxon>Betaproteobacteria</taxon>
        <taxon>Burkholderiales</taxon>
        <taxon>Oxalobacteraceae</taxon>
        <taxon>Undibacterium</taxon>
    </lineage>
</organism>
<feature type="chain" id="PRO_5045966163" evidence="2">
    <location>
        <begin position="23"/>
        <end position="330"/>
    </location>
</feature>
<gene>
    <name evidence="3" type="ORF">ACFOFO_20635</name>
</gene>
<proteinExistence type="predicted"/>
<reference evidence="4" key="1">
    <citation type="journal article" date="2019" name="Int. J. Syst. Evol. Microbiol.">
        <title>The Global Catalogue of Microorganisms (GCM) 10K type strain sequencing project: providing services to taxonomists for standard genome sequencing and annotation.</title>
        <authorList>
            <consortium name="The Broad Institute Genomics Platform"/>
            <consortium name="The Broad Institute Genome Sequencing Center for Infectious Disease"/>
            <person name="Wu L."/>
            <person name="Ma J."/>
        </authorList>
    </citation>
    <scope>NUCLEOTIDE SEQUENCE [LARGE SCALE GENOMIC DNA]</scope>
    <source>
        <strain evidence="4">KCTC 42986</strain>
    </source>
</reference>
<dbReference type="PANTHER" id="PTHR33376:SF4">
    <property type="entry name" value="SIALIC ACID-BINDING PERIPLASMIC PROTEIN SIAP"/>
    <property type="match status" value="1"/>
</dbReference>
<protein>
    <submittedName>
        <fullName evidence="3">TRAP transporter substrate-binding protein</fullName>
    </submittedName>
</protein>
<dbReference type="InterPro" id="IPR038404">
    <property type="entry name" value="TRAP_DctP_sf"/>
</dbReference>
<evidence type="ECO:0000313" key="3">
    <source>
        <dbReference type="EMBL" id="MFC3110340.1"/>
    </source>
</evidence>
<accession>A0ABV7F9Q6</accession>
<dbReference type="Proteomes" id="UP001595530">
    <property type="component" value="Unassembled WGS sequence"/>
</dbReference>
<dbReference type="EMBL" id="JBHRTP010000073">
    <property type="protein sequence ID" value="MFC3110340.1"/>
    <property type="molecule type" value="Genomic_DNA"/>
</dbReference>
<name>A0ABV7F9Q6_9BURK</name>
<dbReference type="RefSeq" id="WP_390332677.1">
    <property type="nucleotide sequence ID" value="NZ_JBHRTP010000073.1"/>
</dbReference>
<dbReference type="SUPFAM" id="SSF53850">
    <property type="entry name" value="Periplasmic binding protein-like II"/>
    <property type="match status" value="1"/>
</dbReference>
<sequence>MQPRFLYLMAAVLLVLMRGASAQTPWNLASSFPDNSFQTENLRFFAAEVDKATQGKVKLAVHSHGALFNGYIDITRAVADGSKAQLGEFQLYDGEKDIPVLGVDSVPFLALGYQDAQRLWQKTRPLIAKKLEERGLKPLYAVPWPPQGLFVNRPLRTMGELKGLRLRTQNKGTKRIAELVDAKAIDVPAPELKQALQEKKLDAFITASLYGSENGAWEYMSYFYDLQAWMPKNAVVINLKLFNSLDASTQAALLKVAAQAEQRGWKVSEEHARRAKKELADKGMKVLPPGEYMDSDMRLLGERLSREWVKGAGWEVMESMLEYFNSRQAR</sequence>
<dbReference type="InterPro" id="IPR018389">
    <property type="entry name" value="DctP_fam"/>
</dbReference>
<dbReference type="NCBIfam" id="NF037995">
    <property type="entry name" value="TRAP_S1"/>
    <property type="match status" value="1"/>
</dbReference>
<dbReference type="Pfam" id="PF03480">
    <property type="entry name" value="DctP"/>
    <property type="match status" value="1"/>
</dbReference>
<keyword evidence="1 2" id="KW-0732">Signal</keyword>
<comment type="caution">
    <text evidence="3">The sequence shown here is derived from an EMBL/GenBank/DDBJ whole genome shotgun (WGS) entry which is preliminary data.</text>
</comment>
<evidence type="ECO:0000256" key="1">
    <source>
        <dbReference type="ARBA" id="ARBA00022729"/>
    </source>
</evidence>